<keyword evidence="7" id="KW-1185">Reference proteome</keyword>
<keyword evidence="5" id="KW-0233">DNA recombination</keyword>
<evidence type="ECO:0000313" key="6">
    <source>
        <dbReference type="EMBL" id="MFC5510361.1"/>
    </source>
</evidence>
<dbReference type="Proteomes" id="UP001596031">
    <property type="component" value="Unassembled WGS sequence"/>
</dbReference>
<gene>
    <name evidence="6" type="ORF">ACFPOU_04365</name>
</gene>
<evidence type="ECO:0000256" key="4">
    <source>
        <dbReference type="ARBA" id="ARBA00023125"/>
    </source>
</evidence>
<name>A0ABW0PCI2_9BURK</name>
<reference evidence="7" key="1">
    <citation type="journal article" date="2019" name="Int. J. Syst. Evol. Microbiol.">
        <title>The Global Catalogue of Microorganisms (GCM) 10K type strain sequencing project: providing services to taxonomists for standard genome sequencing and annotation.</title>
        <authorList>
            <consortium name="The Broad Institute Genomics Platform"/>
            <consortium name="The Broad Institute Genome Sequencing Center for Infectious Disease"/>
            <person name="Wu L."/>
            <person name="Ma J."/>
        </authorList>
    </citation>
    <scope>NUCLEOTIDE SEQUENCE [LARGE SCALE GENOMIC DNA]</scope>
    <source>
        <strain evidence="7">CCUG 38813</strain>
    </source>
</reference>
<dbReference type="EMBL" id="JBHSMS010000015">
    <property type="protein sequence ID" value="MFC5510361.1"/>
    <property type="molecule type" value="Genomic_DNA"/>
</dbReference>
<accession>A0ABW0PCI2</accession>
<comment type="function">
    <text evidence="1">Required for the transposition of the insertion element.</text>
</comment>
<dbReference type="InterPro" id="IPR001207">
    <property type="entry name" value="Transposase_mutator"/>
</dbReference>
<evidence type="ECO:0000256" key="2">
    <source>
        <dbReference type="ARBA" id="ARBA00010961"/>
    </source>
</evidence>
<keyword evidence="3" id="KW-0815">Transposition</keyword>
<proteinExistence type="inferred from homology"/>
<evidence type="ECO:0000313" key="7">
    <source>
        <dbReference type="Proteomes" id="UP001596031"/>
    </source>
</evidence>
<evidence type="ECO:0000256" key="5">
    <source>
        <dbReference type="ARBA" id="ARBA00023172"/>
    </source>
</evidence>
<sequence>MSVAYTKKRKLMTRRGLVRLHLSIRRCEQASCACFHHPYHPEAEGHWALPEQEFGLDVVLRVGQLRYREHRSCTEIHAQLEQESVTLALRTTQNLLAQYDLLLSLALETLPERTAKLTAQGRVILAVDGLQPDVGHEVLWVVRDVLSGTILCARSLLSSARAELRALIEDVAAALPVPVAAVLSDGQSSLRDAVAQALPGVPHQLCQFHYLREAARPLWEADRHAKKELRKRVRDVRGIERSAEQQADAAGEVVLGYCAAVRSALTDDARPPLAFAGLRLAERLQQIHDSLATLGKKGGPPPPLKRLQGILERALASSAPLWPEVIQGAQWVRQATAILNNADNASARTVVRRYTKWLRILEQEHMPDALRASAQHFLRVTRSYGNALFHCYRIADLPRTNNALEQTFGRVRYHERRASGRKVASPSLVTDGSVRVPASLYTRAEVVTVPMLASVPHERWRARRAELERQHKARRQRCRFRKHPERYLALLERAAAKLTLLS</sequence>
<protein>
    <submittedName>
        <fullName evidence="6">Transposase</fullName>
    </submittedName>
</protein>
<dbReference type="Pfam" id="PF00872">
    <property type="entry name" value="Transposase_mut"/>
    <property type="match status" value="1"/>
</dbReference>
<organism evidence="6 7">
    <name type="scientific">Massilia jejuensis</name>
    <dbReference type="NCBI Taxonomy" id="648894"/>
    <lineage>
        <taxon>Bacteria</taxon>
        <taxon>Pseudomonadati</taxon>
        <taxon>Pseudomonadota</taxon>
        <taxon>Betaproteobacteria</taxon>
        <taxon>Burkholderiales</taxon>
        <taxon>Oxalobacteraceae</taxon>
        <taxon>Telluria group</taxon>
        <taxon>Massilia</taxon>
    </lineage>
</organism>
<evidence type="ECO:0000256" key="1">
    <source>
        <dbReference type="ARBA" id="ARBA00002190"/>
    </source>
</evidence>
<dbReference type="RefSeq" id="WP_379717820.1">
    <property type="nucleotide sequence ID" value="NZ_JBHSMS010000015.1"/>
</dbReference>
<evidence type="ECO:0000256" key="3">
    <source>
        <dbReference type="ARBA" id="ARBA00022578"/>
    </source>
</evidence>
<keyword evidence="4" id="KW-0238">DNA-binding</keyword>
<comment type="caution">
    <text evidence="6">The sequence shown here is derived from an EMBL/GenBank/DDBJ whole genome shotgun (WGS) entry which is preliminary data.</text>
</comment>
<comment type="similarity">
    <text evidence="2">Belongs to the transposase mutator family.</text>
</comment>